<dbReference type="EMBL" id="GL890825">
    <property type="protein sequence ID" value="EGJ35041.1"/>
    <property type="molecule type" value="Genomic_DNA"/>
</dbReference>
<organism evidence="2 3">
    <name type="scientific">Moorena producens 3L</name>
    <dbReference type="NCBI Taxonomy" id="489825"/>
    <lineage>
        <taxon>Bacteria</taxon>
        <taxon>Bacillati</taxon>
        <taxon>Cyanobacteriota</taxon>
        <taxon>Cyanophyceae</taxon>
        <taxon>Coleofasciculales</taxon>
        <taxon>Coleofasciculaceae</taxon>
        <taxon>Moorena</taxon>
    </lineage>
</organism>
<keyword evidence="1" id="KW-0812">Transmembrane</keyword>
<keyword evidence="1" id="KW-1133">Transmembrane helix</keyword>
<dbReference type="AlphaFoldDB" id="F4XK82"/>
<evidence type="ECO:0000313" key="3">
    <source>
        <dbReference type="Proteomes" id="UP000003959"/>
    </source>
</evidence>
<evidence type="ECO:0000256" key="1">
    <source>
        <dbReference type="SAM" id="Phobius"/>
    </source>
</evidence>
<dbReference type="RefSeq" id="WP_008179341.1">
    <property type="nucleotide sequence ID" value="NZ_GL890825.1"/>
</dbReference>
<reference evidence="3" key="1">
    <citation type="journal article" date="2011" name="Proc. Natl. Acad. Sci. U.S.A.">
        <title>Genomic insights into the physiology and ecology of the marine filamentous cyanobacterium Lyngbya majuscula.</title>
        <authorList>
            <person name="Jones A.C."/>
            <person name="Monroe E.A."/>
            <person name="Podell S."/>
            <person name="Hess W.R."/>
            <person name="Klages S."/>
            <person name="Esquenazi E."/>
            <person name="Niessen S."/>
            <person name="Hoover H."/>
            <person name="Rothmann M."/>
            <person name="Lasken R.S."/>
            <person name="Yates J.R.III."/>
            <person name="Reinhardt R."/>
            <person name="Kube M."/>
            <person name="Burkart M.D."/>
            <person name="Allen E.E."/>
            <person name="Dorrestein P.C."/>
            <person name="Gerwick W.H."/>
            <person name="Gerwick L."/>
        </authorList>
    </citation>
    <scope>NUCLEOTIDE SEQUENCE [LARGE SCALE GENOMIC DNA]</scope>
    <source>
        <strain evidence="3">3L</strain>
    </source>
</reference>
<dbReference type="Pfam" id="PF03400">
    <property type="entry name" value="DDE_Tnp_IS1"/>
    <property type="match status" value="1"/>
</dbReference>
<dbReference type="GO" id="GO:0006313">
    <property type="term" value="P:DNA transposition"/>
    <property type="evidence" value="ECO:0007669"/>
    <property type="project" value="InterPro"/>
</dbReference>
<gene>
    <name evidence="2" type="ORF">LYNGBM3L_09760</name>
</gene>
<keyword evidence="1" id="KW-0472">Membrane</keyword>
<protein>
    <submittedName>
        <fullName evidence="2">Uncharacterized protein</fullName>
    </submittedName>
</protein>
<dbReference type="HOGENOM" id="CLU_2193960_0_0_3"/>
<dbReference type="InterPro" id="IPR005063">
    <property type="entry name" value="Transposase_27"/>
</dbReference>
<accession>F4XK82</accession>
<proteinExistence type="predicted"/>
<keyword evidence="3" id="KW-1185">Reference proteome</keyword>
<evidence type="ECO:0000313" key="2">
    <source>
        <dbReference type="EMBL" id="EGJ35041.1"/>
    </source>
</evidence>
<dbReference type="Proteomes" id="UP000003959">
    <property type="component" value="Unassembled WGS sequence"/>
</dbReference>
<dbReference type="GO" id="GO:0004803">
    <property type="term" value="F:transposase activity"/>
    <property type="evidence" value="ECO:0007669"/>
    <property type="project" value="InterPro"/>
</dbReference>
<sequence length="108" mass="12277">MTFELVWAYEAFVAVFVVCYRWFQGVSQLHPGWRPDIVNKLYMTRGSGDFTRLRHDLARLHPKTLCYSKSVEMLKHSIGLLVHYLKLAGGAGATEANTCLSLIHPVIQ</sequence>
<name>F4XK82_9CYAN</name>
<dbReference type="GO" id="GO:0003677">
    <property type="term" value="F:DNA binding"/>
    <property type="evidence" value="ECO:0007669"/>
    <property type="project" value="InterPro"/>
</dbReference>
<dbReference type="OrthoDB" id="9783238at2"/>
<dbReference type="eggNOG" id="COG1662">
    <property type="taxonomic scope" value="Bacteria"/>
</dbReference>
<feature type="transmembrane region" description="Helical" evidence="1">
    <location>
        <begin position="6"/>
        <end position="23"/>
    </location>
</feature>